<dbReference type="PROSITE" id="PS50046">
    <property type="entry name" value="PHYTOCHROME_2"/>
    <property type="match status" value="1"/>
</dbReference>
<proteinExistence type="predicted"/>
<evidence type="ECO:0000313" key="5">
    <source>
        <dbReference type="Proteomes" id="UP000702425"/>
    </source>
</evidence>
<dbReference type="Gene3D" id="3.20.20.450">
    <property type="entry name" value="EAL domain"/>
    <property type="match status" value="1"/>
</dbReference>
<dbReference type="InterPro" id="IPR000160">
    <property type="entry name" value="GGDEF_dom"/>
</dbReference>
<dbReference type="Pfam" id="PF00563">
    <property type="entry name" value="EAL"/>
    <property type="match status" value="1"/>
</dbReference>
<dbReference type="InterPro" id="IPR043128">
    <property type="entry name" value="Rev_trsase/Diguanyl_cyclase"/>
</dbReference>
<feature type="domain" description="GGDEF" evidence="3">
    <location>
        <begin position="477"/>
        <end position="610"/>
    </location>
</feature>
<dbReference type="Gene3D" id="3.30.70.270">
    <property type="match status" value="1"/>
</dbReference>
<gene>
    <name evidence="4" type="primary">cph2_14</name>
    <name evidence="4" type="ORF">E5S67_04229</name>
</gene>
<protein>
    <submittedName>
        <fullName evidence="4">Phytochrome-like protein cph2</fullName>
    </submittedName>
</protein>
<dbReference type="PANTHER" id="PTHR44757:SF2">
    <property type="entry name" value="BIOFILM ARCHITECTURE MAINTENANCE PROTEIN MBAA"/>
    <property type="match status" value="1"/>
</dbReference>
<dbReference type="Pfam" id="PF00360">
    <property type="entry name" value="PHY"/>
    <property type="match status" value="1"/>
</dbReference>
<comment type="caution">
    <text evidence="4">The sequence shown here is derived from an EMBL/GenBank/DDBJ whole genome shotgun (WGS) entry which is preliminary data.</text>
</comment>
<dbReference type="SMART" id="SM00065">
    <property type="entry name" value="GAF"/>
    <property type="match status" value="2"/>
</dbReference>
<accession>A0ABX2D1E3</accession>
<dbReference type="RefSeq" id="WP_172190366.1">
    <property type="nucleotide sequence ID" value="NZ_CAWPPK010000303.1"/>
</dbReference>
<feature type="domain" description="EAL" evidence="2">
    <location>
        <begin position="619"/>
        <end position="873"/>
    </location>
</feature>
<dbReference type="NCBIfam" id="TIGR00254">
    <property type="entry name" value="GGDEF"/>
    <property type="match status" value="1"/>
</dbReference>
<dbReference type="CDD" id="cd01949">
    <property type="entry name" value="GGDEF"/>
    <property type="match status" value="1"/>
</dbReference>
<dbReference type="SMART" id="SM00052">
    <property type="entry name" value="EAL"/>
    <property type="match status" value="1"/>
</dbReference>
<dbReference type="Gene3D" id="3.30.450.40">
    <property type="match status" value="2"/>
</dbReference>
<dbReference type="SUPFAM" id="SSF55781">
    <property type="entry name" value="GAF domain-like"/>
    <property type="match status" value="2"/>
</dbReference>
<dbReference type="InterPro" id="IPR003018">
    <property type="entry name" value="GAF"/>
</dbReference>
<name>A0ABX2D1E3_9CYAN</name>
<evidence type="ECO:0000313" key="4">
    <source>
        <dbReference type="EMBL" id="NQE36464.1"/>
    </source>
</evidence>
<dbReference type="SUPFAM" id="SSF141868">
    <property type="entry name" value="EAL domain-like"/>
    <property type="match status" value="1"/>
</dbReference>
<dbReference type="InterPro" id="IPR052155">
    <property type="entry name" value="Biofilm_reg_signaling"/>
</dbReference>
<evidence type="ECO:0000259" key="1">
    <source>
        <dbReference type="PROSITE" id="PS50046"/>
    </source>
</evidence>
<dbReference type="InterPro" id="IPR035919">
    <property type="entry name" value="EAL_sf"/>
</dbReference>
<dbReference type="SMART" id="SM00267">
    <property type="entry name" value="GGDEF"/>
    <property type="match status" value="1"/>
</dbReference>
<dbReference type="Pfam" id="PF01590">
    <property type="entry name" value="GAF"/>
    <property type="match status" value="1"/>
</dbReference>
<dbReference type="PROSITE" id="PS50887">
    <property type="entry name" value="GGDEF"/>
    <property type="match status" value="1"/>
</dbReference>
<dbReference type="InterPro" id="IPR029787">
    <property type="entry name" value="Nucleotide_cyclase"/>
</dbReference>
<dbReference type="SUPFAM" id="SSF55073">
    <property type="entry name" value="Nucleotide cyclase"/>
    <property type="match status" value="1"/>
</dbReference>
<dbReference type="InterPro" id="IPR001633">
    <property type="entry name" value="EAL_dom"/>
</dbReference>
<sequence length="881" mass="98924">MPRTKVRQMLQSALEQEILLNRITNRIRNSLELQEILMTTTREIRSFLASDRVKIYRFESDGSGEVIAESINGDSLSSLLGLRFPPGDIPNSAREMFLKARQRVIVDVELKHQIINRLDSLETGKTLAVEDISYRPVDPCHAEYLKAMGARSSLTVPILHQNQLWGLLVSHHSQPKRFSDRELKMVQLLVDQLSIAIAQSFLLSQARQQARDEAVVNQITSLLHSPLELTEIRQAVLEQTVNHLHGSGGRLYIAAEFGDRPALLYTCGQQPSDIDLELSPFWQQIMGFPNQDDRAKTPDTSQLGYFQNIYSQHYTSIDKNISSLIVPHLYAISDISKEPQIKSLSANFLEASIRSFLAVPLQYGQQCIGCLTIFRSPIETEIMWAGRCSSDVRTDRPRQSFAAWKEIKTGETQPWSSEEQKLAKALGTHLYMAAMQRRVEAMIRHQASHDSLTGLPNRLLFNERLSLALASAHQNAEMLGVIFLDLDRFKNVNDTLGHPVGDLLLQSVSRRLSNCLRAGDSIARWGGDEFTVLLYNLNSREEATKICQLIIQSLSSPFDFEGLELYTKASLGIALAPYDGEDAETLLKNADAAMYKAKQKGRNNYQFYTRAIGSKVSEDLNLENHLYKALNKSEFVLHYQPQINLNTRQIVGMEALIRWQHPERGLISPDRFIPLAEETGLICQIDEWVMRTACLQNRAWQLLGLPPMRIAVNLSGRQFLQANTVKTIAEILSETKLNHQYLEIEITESVAMTDVNVTVSVLQQLQEMGIQISLDDFGTGYSSLWSLKNFPLNNLKIDKSFVADLVNGSSGATIVKLAIALGQGLNLQVIAEGVETAEQLAFLQSHQCNMGQGYFFSKPIPAEAITQLCRENQPGTISSLN</sequence>
<evidence type="ECO:0000259" key="2">
    <source>
        <dbReference type="PROSITE" id="PS50883"/>
    </source>
</evidence>
<evidence type="ECO:0000259" key="3">
    <source>
        <dbReference type="PROSITE" id="PS50887"/>
    </source>
</evidence>
<feature type="domain" description="Phytochrome chromophore attachment site" evidence="1">
    <location>
        <begin position="32"/>
        <end position="192"/>
    </location>
</feature>
<dbReference type="Proteomes" id="UP000702425">
    <property type="component" value="Unassembled WGS sequence"/>
</dbReference>
<dbReference type="InterPro" id="IPR016132">
    <property type="entry name" value="Phyto_chromo_attachment"/>
</dbReference>
<organism evidence="4 5">
    <name type="scientific">Microcoleus asticus IPMA8</name>
    <dbReference type="NCBI Taxonomy" id="2563858"/>
    <lineage>
        <taxon>Bacteria</taxon>
        <taxon>Bacillati</taxon>
        <taxon>Cyanobacteriota</taxon>
        <taxon>Cyanophyceae</taxon>
        <taxon>Oscillatoriophycideae</taxon>
        <taxon>Oscillatoriales</taxon>
        <taxon>Microcoleaceae</taxon>
        <taxon>Microcoleus</taxon>
        <taxon>Microcoleus asticus</taxon>
    </lineage>
</organism>
<dbReference type="CDD" id="cd01948">
    <property type="entry name" value="EAL"/>
    <property type="match status" value="1"/>
</dbReference>
<reference evidence="4 5" key="1">
    <citation type="journal article" date="2020" name="Sci. Rep.">
        <title>A novel cyanobacterial geosmin producer, revising GeoA distribution and dispersion patterns in Bacteria.</title>
        <authorList>
            <person name="Churro C."/>
            <person name="Semedo-Aguiar A.P."/>
            <person name="Silva A.D."/>
            <person name="Pereira-Leal J.B."/>
            <person name="Leite R.B."/>
        </authorList>
    </citation>
    <scope>NUCLEOTIDE SEQUENCE [LARGE SCALE GENOMIC DNA]</scope>
    <source>
        <strain evidence="4 5">IPMA8</strain>
    </source>
</reference>
<keyword evidence="5" id="KW-1185">Reference proteome</keyword>
<dbReference type="Pfam" id="PF00990">
    <property type="entry name" value="GGDEF"/>
    <property type="match status" value="1"/>
</dbReference>
<dbReference type="InterPro" id="IPR029016">
    <property type="entry name" value="GAF-like_dom_sf"/>
</dbReference>
<dbReference type="EMBL" id="SRRZ01000086">
    <property type="protein sequence ID" value="NQE36464.1"/>
    <property type="molecule type" value="Genomic_DNA"/>
</dbReference>
<dbReference type="PROSITE" id="PS50883">
    <property type="entry name" value="EAL"/>
    <property type="match status" value="1"/>
</dbReference>
<dbReference type="InterPro" id="IPR013515">
    <property type="entry name" value="Phytochrome_cen-reg"/>
</dbReference>
<dbReference type="PANTHER" id="PTHR44757">
    <property type="entry name" value="DIGUANYLATE CYCLASE DGCP"/>
    <property type="match status" value="1"/>
</dbReference>